<dbReference type="Proteomes" id="UP000639516">
    <property type="component" value="Unassembled WGS sequence"/>
</dbReference>
<dbReference type="EMBL" id="JAATTO010000052">
    <property type="protein sequence ID" value="MBC9982560.1"/>
    <property type="molecule type" value="Genomic_DNA"/>
</dbReference>
<evidence type="ECO:0000313" key="2">
    <source>
        <dbReference type="Proteomes" id="UP000639516"/>
    </source>
</evidence>
<name>A0ABR7UG19_9BRAD</name>
<sequence length="68" mass="7526">MSQLTFQLDENSEKAIEELKEFFGTRSSAAAVRSALALVRTLAPASKDRTVIIRDQNKDEDIKIVMAG</sequence>
<proteinExistence type="predicted"/>
<comment type="caution">
    <text evidence="1">The sequence shown here is derived from an EMBL/GenBank/DDBJ whole genome shotgun (WGS) entry which is preliminary data.</text>
</comment>
<dbReference type="RefSeq" id="WP_188107467.1">
    <property type="nucleotide sequence ID" value="NZ_JAANIH010000080.1"/>
</dbReference>
<accession>A0ABR7UG19</accession>
<keyword evidence="2" id="KW-1185">Reference proteome</keyword>
<organism evidence="1 2">
    <name type="scientific">Bradyrhizobium campsiandrae</name>
    <dbReference type="NCBI Taxonomy" id="1729892"/>
    <lineage>
        <taxon>Bacteria</taxon>
        <taxon>Pseudomonadati</taxon>
        <taxon>Pseudomonadota</taxon>
        <taxon>Alphaproteobacteria</taxon>
        <taxon>Hyphomicrobiales</taxon>
        <taxon>Nitrobacteraceae</taxon>
        <taxon>Bradyrhizobium</taxon>
    </lineage>
</organism>
<protein>
    <submittedName>
        <fullName evidence="1">Uncharacterized protein</fullName>
    </submittedName>
</protein>
<reference evidence="1 2" key="1">
    <citation type="journal article" date="2020" name="Arch. Microbiol.">
        <title>Bradyrhizobium campsiandrae sp. nov., a nitrogen-fixing bacterial strain isolated from a native leguminous tree from the Amazon adapted to flooded conditions.</title>
        <authorList>
            <person name="Cabral Michel D."/>
            <person name="Martins da Costa E."/>
            <person name="Azarias Guimaraes A."/>
            <person name="Soares de Carvalho T."/>
            <person name="Santos de Castro Caputo P."/>
            <person name="Willems A."/>
            <person name="de Souza Moreira F.M."/>
        </authorList>
    </citation>
    <scope>NUCLEOTIDE SEQUENCE [LARGE SCALE GENOMIC DNA]</scope>
    <source>
        <strain evidence="2">INPA 384B</strain>
    </source>
</reference>
<evidence type="ECO:0000313" key="1">
    <source>
        <dbReference type="EMBL" id="MBC9982560.1"/>
    </source>
</evidence>
<gene>
    <name evidence="1" type="ORF">HA482_30580</name>
</gene>